<keyword evidence="12" id="KW-1185">Reference proteome</keyword>
<dbReference type="HAMAP" id="MF_01959">
    <property type="entry name" value="CcmE"/>
    <property type="match status" value="1"/>
</dbReference>
<evidence type="ECO:0000313" key="12">
    <source>
        <dbReference type="Proteomes" id="UP001057498"/>
    </source>
</evidence>
<evidence type="ECO:0000256" key="10">
    <source>
        <dbReference type="HAMAP-Rule" id="MF_01959"/>
    </source>
</evidence>
<organism evidence="11 12">
    <name type="scientific">Sphaerotilus microaerophilus</name>
    <dbReference type="NCBI Taxonomy" id="2914710"/>
    <lineage>
        <taxon>Bacteria</taxon>
        <taxon>Pseudomonadati</taxon>
        <taxon>Pseudomonadota</taxon>
        <taxon>Betaproteobacteria</taxon>
        <taxon>Burkholderiales</taxon>
        <taxon>Sphaerotilaceae</taxon>
        <taxon>Sphaerotilus</taxon>
    </lineage>
</organism>
<dbReference type="PANTHER" id="PTHR34128:SF2">
    <property type="entry name" value="CYTOCHROME C-TYPE BIOGENESIS PROTEIN CCME HOMOLOG, MITOCHONDRIAL"/>
    <property type="match status" value="1"/>
</dbReference>
<dbReference type="EMBL" id="AP025730">
    <property type="protein sequence ID" value="BDI07729.1"/>
    <property type="molecule type" value="Genomic_DNA"/>
</dbReference>
<evidence type="ECO:0000256" key="3">
    <source>
        <dbReference type="ARBA" id="ARBA00022692"/>
    </source>
</evidence>
<comment type="function">
    <text evidence="10">Heme chaperone required for the biogenesis of c-type cytochromes. Transiently binds heme delivered by CcmC and transfers the heme to apo-cytochromes in a process facilitated by CcmF and CcmH.</text>
</comment>
<dbReference type="InterPro" id="IPR004329">
    <property type="entry name" value="CcmE"/>
</dbReference>
<protein>
    <recommendedName>
        <fullName evidence="10">Cytochrome c-type biogenesis protein CcmE</fullName>
    </recommendedName>
    <alternativeName>
        <fullName evidence="10">Cytochrome c maturation protein E</fullName>
    </alternativeName>
    <alternativeName>
        <fullName evidence="10">Heme chaperone CcmE</fullName>
    </alternativeName>
</protein>
<dbReference type="Gene3D" id="2.40.50.140">
    <property type="entry name" value="Nucleic acid-binding proteins"/>
    <property type="match status" value="1"/>
</dbReference>
<dbReference type="SUPFAM" id="SSF82093">
    <property type="entry name" value="Heme chaperone CcmE"/>
    <property type="match status" value="1"/>
</dbReference>
<keyword evidence="3 10" id="KW-0812">Transmembrane</keyword>
<comment type="subcellular location">
    <subcellularLocation>
        <location evidence="10">Cell membrane</location>
        <topology evidence="10">Single-pass type II membrane protein</topology>
    </subcellularLocation>
    <subcellularLocation>
        <location evidence="1">Membrane</location>
    </subcellularLocation>
</comment>
<evidence type="ECO:0000256" key="7">
    <source>
        <dbReference type="ARBA" id="ARBA00022989"/>
    </source>
</evidence>
<keyword evidence="9 10" id="KW-0472">Membrane</keyword>
<evidence type="ECO:0000256" key="6">
    <source>
        <dbReference type="ARBA" id="ARBA00022968"/>
    </source>
</evidence>
<dbReference type="Pfam" id="PF03100">
    <property type="entry name" value="CcmE"/>
    <property type="match status" value="1"/>
</dbReference>
<evidence type="ECO:0000256" key="5">
    <source>
        <dbReference type="ARBA" id="ARBA00022748"/>
    </source>
</evidence>
<keyword evidence="5 10" id="KW-0201">Cytochrome c-type biogenesis</keyword>
<accession>A0ABN6PUF6</accession>
<feature type="topological domain" description="Cytoplasmic" evidence="10">
    <location>
        <begin position="1"/>
        <end position="3"/>
    </location>
</feature>
<evidence type="ECO:0000256" key="9">
    <source>
        <dbReference type="ARBA" id="ARBA00023136"/>
    </source>
</evidence>
<dbReference type="NCBIfam" id="NF009727">
    <property type="entry name" value="PRK13254.1-1"/>
    <property type="match status" value="1"/>
</dbReference>
<sequence>MLLAIGVLIAVAATLVLNAFRSNLVFFVTPTQVAAGEVQGRDALRVGGLVQLDSIRREPGSLRVNFVLTDNAHNVPVVYDGVLPDLFSAGKGAIAQGRLDASGRLVATEVLAKHDENYMPPEVHDAVKKGTAQAAAASAAALAATASAAGAKP</sequence>
<dbReference type="InterPro" id="IPR036127">
    <property type="entry name" value="CcmE-like_sf"/>
</dbReference>
<reference evidence="11" key="1">
    <citation type="submission" date="2022-04" db="EMBL/GenBank/DDBJ databases">
        <title>Whole genome sequence of Sphaerotilus sp. FB-5.</title>
        <authorList>
            <person name="Takeda M."/>
            <person name="Narihara S."/>
            <person name="Akimoto M."/>
            <person name="Akimoto R."/>
            <person name="Nishiyashiki S."/>
            <person name="Murakami T."/>
        </authorList>
    </citation>
    <scope>NUCLEOTIDE SEQUENCE</scope>
    <source>
        <strain evidence="11">FB-5</strain>
    </source>
</reference>
<keyword evidence="4 10" id="KW-0479">Metal-binding</keyword>
<keyword evidence="7 10" id="KW-1133">Transmembrane helix</keyword>
<dbReference type="InterPro" id="IPR012340">
    <property type="entry name" value="NA-bd_OB-fold"/>
</dbReference>
<proteinExistence type="inferred from homology"/>
<evidence type="ECO:0000313" key="11">
    <source>
        <dbReference type="EMBL" id="BDI07729.1"/>
    </source>
</evidence>
<keyword evidence="2 10" id="KW-0349">Heme</keyword>
<feature type="binding site" description="covalent" evidence="10">
    <location>
        <position position="114"/>
    </location>
    <ligand>
        <name>heme</name>
        <dbReference type="ChEBI" id="CHEBI:30413"/>
    </ligand>
</feature>
<keyword evidence="10" id="KW-1003">Cell membrane</keyword>
<dbReference type="PANTHER" id="PTHR34128">
    <property type="entry name" value="CYTOCHROME C-TYPE BIOGENESIS PROTEIN CCME HOMOLOG, MITOCHONDRIAL"/>
    <property type="match status" value="1"/>
</dbReference>
<feature type="topological domain" description="Extracellular" evidence="10">
    <location>
        <begin position="20"/>
        <end position="153"/>
    </location>
</feature>
<dbReference type="NCBIfam" id="NF009729">
    <property type="entry name" value="PRK13254.1-3"/>
    <property type="match status" value="1"/>
</dbReference>
<name>A0ABN6PUF6_9BURK</name>
<dbReference type="Proteomes" id="UP001057498">
    <property type="component" value="Chromosome"/>
</dbReference>
<feature type="binding site" description="axial binding residue" evidence="10">
    <location>
        <position position="118"/>
    </location>
    <ligand>
        <name>heme</name>
        <dbReference type="ChEBI" id="CHEBI:30413"/>
    </ligand>
    <ligandPart>
        <name>Fe</name>
        <dbReference type="ChEBI" id="CHEBI:18248"/>
    </ligandPart>
</feature>
<evidence type="ECO:0000256" key="2">
    <source>
        <dbReference type="ARBA" id="ARBA00022617"/>
    </source>
</evidence>
<evidence type="ECO:0000256" key="4">
    <source>
        <dbReference type="ARBA" id="ARBA00022723"/>
    </source>
</evidence>
<evidence type="ECO:0000256" key="1">
    <source>
        <dbReference type="ARBA" id="ARBA00004370"/>
    </source>
</evidence>
<evidence type="ECO:0000256" key="8">
    <source>
        <dbReference type="ARBA" id="ARBA00023004"/>
    </source>
</evidence>
<keyword evidence="6 10" id="KW-0735">Signal-anchor</keyword>
<keyword evidence="8 10" id="KW-0408">Iron</keyword>
<gene>
    <name evidence="10 11" type="primary">ccmE</name>
    <name evidence="10" type="synonym">cycJ</name>
    <name evidence="11" type="ORF">CATMQ487_46990</name>
</gene>
<comment type="similarity">
    <text evidence="10">Belongs to the CcmE/CycJ family.</text>
</comment>